<evidence type="ECO:0000313" key="2">
    <source>
        <dbReference type="Proteomes" id="UP000239757"/>
    </source>
</evidence>
<evidence type="ECO:0000313" key="1">
    <source>
        <dbReference type="EMBL" id="PPR82075.1"/>
    </source>
</evidence>
<proteinExistence type="predicted"/>
<name>A0A2P5VTA8_GOSBA</name>
<reference evidence="1 2" key="1">
    <citation type="submission" date="2015-01" db="EMBL/GenBank/DDBJ databases">
        <title>Genome of allotetraploid Gossypium barbadense reveals genomic plasticity and fiber elongation in cotton evolution.</title>
        <authorList>
            <person name="Chen X."/>
            <person name="Liu X."/>
            <person name="Zhao B."/>
            <person name="Zheng H."/>
            <person name="Hu Y."/>
            <person name="Lu G."/>
            <person name="Yang C."/>
            <person name="Chen J."/>
            <person name="Shan C."/>
            <person name="Zhang L."/>
            <person name="Zhou Y."/>
            <person name="Wang L."/>
            <person name="Guo W."/>
            <person name="Bai Y."/>
            <person name="Ruan J."/>
            <person name="Shangguan X."/>
            <person name="Mao Y."/>
            <person name="Jiang J."/>
            <person name="Zhu Y."/>
            <person name="Lei J."/>
            <person name="Kang H."/>
            <person name="Chen S."/>
            <person name="He X."/>
            <person name="Wang R."/>
            <person name="Wang Y."/>
            <person name="Chen J."/>
            <person name="Wang L."/>
            <person name="Yu S."/>
            <person name="Wang B."/>
            <person name="Wei J."/>
            <person name="Song S."/>
            <person name="Lu X."/>
            <person name="Gao Z."/>
            <person name="Gu W."/>
            <person name="Deng X."/>
            <person name="Ma D."/>
            <person name="Wang S."/>
            <person name="Liang W."/>
            <person name="Fang L."/>
            <person name="Cai C."/>
            <person name="Zhu X."/>
            <person name="Zhou B."/>
            <person name="Zhang Y."/>
            <person name="Chen Z."/>
            <person name="Xu S."/>
            <person name="Zhu R."/>
            <person name="Wang S."/>
            <person name="Zhang T."/>
            <person name="Zhao G."/>
        </authorList>
    </citation>
    <scope>NUCLEOTIDE SEQUENCE [LARGE SCALE GENOMIC DNA]</scope>
    <source>
        <strain evidence="2">cv. Xinhai21</strain>
        <tissue evidence="1">Leaf</tissue>
    </source>
</reference>
<organism evidence="1 2">
    <name type="scientific">Gossypium barbadense</name>
    <name type="common">Sea Island cotton</name>
    <name type="synonym">Hibiscus barbadensis</name>
    <dbReference type="NCBI Taxonomy" id="3634"/>
    <lineage>
        <taxon>Eukaryota</taxon>
        <taxon>Viridiplantae</taxon>
        <taxon>Streptophyta</taxon>
        <taxon>Embryophyta</taxon>
        <taxon>Tracheophyta</taxon>
        <taxon>Spermatophyta</taxon>
        <taxon>Magnoliopsida</taxon>
        <taxon>eudicotyledons</taxon>
        <taxon>Gunneridae</taxon>
        <taxon>Pentapetalae</taxon>
        <taxon>rosids</taxon>
        <taxon>malvids</taxon>
        <taxon>Malvales</taxon>
        <taxon>Malvaceae</taxon>
        <taxon>Malvoideae</taxon>
        <taxon>Gossypium</taxon>
    </lineage>
</organism>
<accession>A0A2P5VTA8</accession>
<dbReference type="AlphaFoldDB" id="A0A2P5VTA8"/>
<gene>
    <name evidence="1" type="ORF">GOBAR_AA38642</name>
</gene>
<dbReference type="EMBL" id="KZ670999">
    <property type="protein sequence ID" value="PPR82075.1"/>
    <property type="molecule type" value="Genomic_DNA"/>
</dbReference>
<sequence length="26" mass="2894">MEDFREVVDGLSMADLKTDNGGYVCE</sequence>
<protein>
    <submittedName>
        <fullName evidence="1">Uncharacterized protein</fullName>
    </submittedName>
</protein>
<dbReference type="Proteomes" id="UP000239757">
    <property type="component" value="Unassembled WGS sequence"/>
</dbReference>